<keyword evidence="2" id="KW-1185">Reference proteome</keyword>
<feature type="non-terminal residue" evidence="1">
    <location>
        <position position="73"/>
    </location>
</feature>
<evidence type="ECO:0000313" key="1">
    <source>
        <dbReference type="EMBL" id="KLJ08406.1"/>
    </source>
</evidence>
<dbReference type="EMBL" id="LDEV01002603">
    <property type="protein sequence ID" value="KLJ08406.1"/>
    <property type="molecule type" value="Genomic_DNA"/>
</dbReference>
<name>A0A0H1BGW2_9EURO</name>
<comment type="caution">
    <text evidence="1">The sequence shown here is derived from an EMBL/GenBank/DDBJ whole genome shotgun (WGS) entry which is preliminary data.</text>
</comment>
<feature type="non-terminal residue" evidence="1">
    <location>
        <position position="1"/>
    </location>
</feature>
<dbReference type="AlphaFoldDB" id="A0A0H1BGW2"/>
<organism evidence="1 2">
    <name type="scientific">Blastomyces silverae</name>
    <dbReference type="NCBI Taxonomy" id="2060906"/>
    <lineage>
        <taxon>Eukaryota</taxon>
        <taxon>Fungi</taxon>
        <taxon>Dikarya</taxon>
        <taxon>Ascomycota</taxon>
        <taxon>Pezizomycotina</taxon>
        <taxon>Eurotiomycetes</taxon>
        <taxon>Eurotiomycetidae</taxon>
        <taxon>Onygenales</taxon>
        <taxon>Ajellomycetaceae</taxon>
        <taxon>Blastomyces</taxon>
    </lineage>
</organism>
<protein>
    <submittedName>
        <fullName evidence="1">Uncharacterized protein</fullName>
    </submittedName>
</protein>
<evidence type="ECO:0000313" key="2">
    <source>
        <dbReference type="Proteomes" id="UP000053573"/>
    </source>
</evidence>
<dbReference type="Proteomes" id="UP000053573">
    <property type="component" value="Unassembled WGS sequence"/>
</dbReference>
<proteinExistence type="predicted"/>
<accession>A0A0H1BGW2</accession>
<reference evidence="2" key="1">
    <citation type="journal article" date="2015" name="PLoS Genet.">
        <title>The dynamic genome and transcriptome of the human fungal pathogen Blastomyces and close relative Emmonsia.</title>
        <authorList>
            <person name="Munoz J.F."/>
            <person name="Gauthier G.M."/>
            <person name="Desjardins C.A."/>
            <person name="Gallo J.E."/>
            <person name="Holder J."/>
            <person name="Sullivan T.D."/>
            <person name="Marty A.J."/>
            <person name="Carmen J.C."/>
            <person name="Chen Z."/>
            <person name="Ding L."/>
            <person name="Gujja S."/>
            <person name="Magrini V."/>
            <person name="Misas E."/>
            <person name="Mitreva M."/>
            <person name="Priest M."/>
            <person name="Saif S."/>
            <person name="Whiston E.A."/>
            <person name="Young S."/>
            <person name="Zeng Q."/>
            <person name="Goldman W.E."/>
            <person name="Mardis E.R."/>
            <person name="Taylor J.W."/>
            <person name="McEwen J.G."/>
            <person name="Clay O.K."/>
            <person name="Klein B.S."/>
            <person name="Cuomo C.A."/>
        </authorList>
    </citation>
    <scope>NUCLEOTIDE SEQUENCE [LARGE SCALE GENOMIC DNA]</scope>
    <source>
        <strain evidence="2">UAMH 139</strain>
    </source>
</reference>
<sequence>RRWEKGKNAPPIIPKWASPRRSLVWFLGPRPRPAGATMGCQKTFSHVVSKEQAGLAVDSPFFSPSRLRLNHIR</sequence>
<gene>
    <name evidence="1" type="ORF">EMPG_16176</name>
</gene>